<dbReference type="STRING" id="51670.SAMN04488557_2817"/>
<dbReference type="EMBL" id="FPCH01000003">
    <property type="protein sequence ID" value="SFV36833.1"/>
    <property type="molecule type" value="Genomic_DNA"/>
</dbReference>
<accession>A0A1I7NQD7</accession>
<organism evidence="8 9">
    <name type="scientific">Hyphomicrobium facile</name>
    <dbReference type="NCBI Taxonomy" id="51670"/>
    <lineage>
        <taxon>Bacteria</taxon>
        <taxon>Pseudomonadati</taxon>
        <taxon>Pseudomonadota</taxon>
        <taxon>Alphaproteobacteria</taxon>
        <taxon>Hyphomicrobiales</taxon>
        <taxon>Hyphomicrobiaceae</taxon>
        <taxon>Hyphomicrobium</taxon>
    </lineage>
</organism>
<evidence type="ECO:0000313" key="9">
    <source>
        <dbReference type="Proteomes" id="UP000199423"/>
    </source>
</evidence>
<dbReference type="CDD" id="cd06142">
    <property type="entry name" value="RNaseD_exo"/>
    <property type="match status" value="1"/>
</dbReference>
<dbReference type="InterPro" id="IPR002121">
    <property type="entry name" value="HRDC_dom"/>
</dbReference>
<gene>
    <name evidence="6" type="primary">rnd</name>
    <name evidence="8" type="ORF">SAMN04488557_2817</name>
</gene>
<dbReference type="GO" id="GO:0008408">
    <property type="term" value="F:3'-5' exonuclease activity"/>
    <property type="evidence" value="ECO:0007669"/>
    <property type="project" value="InterPro"/>
</dbReference>
<dbReference type="InterPro" id="IPR002562">
    <property type="entry name" value="3'-5'_exonuclease_dom"/>
</dbReference>
<sequence>MRMITTTSELAALCEVLAKSEYVAVDTEFLREQTFWPLLCLIQLAGPDAEAVVDPLSPGLDLTPFYQLMADTSVVKVFHAARQDIEIIFLKAEIVPTPVFDTQVAAMVCGYGDSISYVNLVKKTTSIDLDKSSRFTDWSRRPLSDKQLDYALADVTHLRDVYQRLKQTLEKTGRTPWLQEEMEVLTSPATYDAKPENAWQRLKLRVKGRKSLAVLIELAAWRERLAQSLDVPRGRVLRDDALYDIANQLPASADSLGQLRTLSDGFARSQRAKEIVDVVKAGLARDPKTLPQIERNEALSAEASATLELLKVLLKAAAAEHGVAPRIIADSDDLEQLATSDEANILALQGWRRTLFGESALKLKRGELALTLVDGEVRAVPAAR</sequence>
<comment type="subcellular location">
    <subcellularLocation>
        <location evidence="6">Cytoplasm</location>
    </subcellularLocation>
</comment>
<evidence type="ECO:0000256" key="2">
    <source>
        <dbReference type="ARBA" id="ARBA00022694"/>
    </source>
</evidence>
<evidence type="ECO:0000256" key="3">
    <source>
        <dbReference type="ARBA" id="ARBA00022722"/>
    </source>
</evidence>
<proteinExistence type="inferred from homology"/>
<dbReference type="InterPro" id="IPR010997">
    <property type="entry name" value="HRDC-like_sf"/>
</dbReference>
<evidence type="ECO:0000256" key="1">
    <source>
        <dbReference type="ARBA" id="ARBA00022490"/>
    </source>
</evidence>
<comment type="similarity">
    <text evidence="6">Belongs to the RNase D family.</text>
</comment>
<dbReference type="NCBIfam" id="TIGR01388">
    <property type="entry name" value="rnd"/>
    <property type="match status" value="1"/>
</dbReference>
<keyword evidence="3 6" id="KW-0540">Nuclease</keyword>
<evidence type="ECO:0000313" key="8">
    <source>
        <dbReference type="EMBL" id="SFV36833.1"/>
    </source>
</evidence>
<dbReference type="AlphaFoldDB" id="A0A1I7NQD7"/>
<dbReference type="OrthoDB" id="9800549at2"/>
<dbReference type="EC" id="3.1.13.5" evidence="6"/>
<dbReference type="GO" id="GO:0000166">
    <property type="term" value="F:nucleotide binding"/>
    <property type="evidence" value="ECO:0007669"/>
    <property type="project" value="InterPro"/>
</dbReference>
<keyword evidence="5 6" id="KW-0269">Exonuclease</keyword>
<dbReference type="Gene3D" id="1.10.150.80">
    <property type="entry name" value="HRDC domain"/>
    <property type="match status" value="1"/>
</dbReference>
<dbReference type="Gene3D" id="3.30.420.10">
    <property type="entry name" value="Ribonuclease H-like superfamily/Ribonuclease H"/>
    <property type="match status" value="1"/>
</dbReference>
<dbReference type="Pfam" id="PF00570">
    <property type="entry name" value="HRDC"/>
    <property type="match status" value="1"/>
</dbReference>
<dbReference type="PANTHER" id="PTHR47649:SF1">
    <property type="entry name" value="RIBONUCLEASE D"/>
    <property type="match status" value="1"/>
</dbReference>
<evidence type="ECO:0000256" key="6">
    <source>
        <dbReference type="HAMAP-Rule" id="MF_01899"/>
    </source>
</evidence>
<reference evidence="9" key="1">
    <citation type="submission" date="2016-10" db="EMBL/GenBank/DDBJ databases">
        <authorList>
            <person name="Varghese N."/>
            <person name="Submissions S."/>
        </authorList>
    </citation>
    <scope>NUCLEOTIDE SEQUENCE [LARGE SCALE GENOMIC DNA]</scope>
    <source>
        <strain evidence="9">DSM 1565</strain>
    </source>
</reference>
<dbReference type="HAMAP" id="MF_01899">
    <property type="entry name" value="RNase_D"/>
    <property type="match status" value="1"/>
</dbReference>
<name>A0A1I7NQD7_9HYPH</name>
<protein>
    <recommendedName>
        <fullName evidence="6">Ribonuclease D</fullName>
        <shortName evidence="6">RNase D</shortName>
        <ecNumber evidence="6">3.1.13.5</ecNumber>
    </recommendedName>
</protein>
<dbReference type="InterPro" id="IPR006292">
    <property type="entry name" value="RNase_D"/>
</dbReference>
<dbReference type="GO" id="GO:0042780">
    <property type="term" value="P:tRNA 3'-end processing"/>
    <property type="evidence" value="ECO:0007669"/>
    <property type="project" value="UniProtKB-UniRule"/>
</dbReference>
<keyword evidence="9" id="KW-1185">Reference proteome</keyword>
<dbReference type="SUPFAM" id="SSF47819">
    <property type="entry name" value="HRDC-like"/>
    <property type="match status" value="2"/>
</dbReference>
<dbReference type="GO" id="GO:0003676">
    <property type="term" value="F:nucleic acid binding"/>
    <property type="evidence" value="ECO:0007669"/>
    <property type="project" value="InterPro"/>
</dbReference>
<dbReference type="PANTHER" id="PTHR47649">
    <property type="entry name" value="RIBONUCLEASE D"/>
    <property type="match status" value="1"/>
</dbReference>
<comment type="function">
    <text evidence="6">Exonuclease involved in the 3' processing of various precursor tRNAs. Initiates hydrolysis at the 3'-terminus of an RNA molecule and releases 5'-mononucleotides.</text>
</comment>
<keyword evidence="1 6" id="KW-0963">Cytoplasm</keyword>
<dbReference type="RefSeq" id="WP_092868378.1">
    <property type="nucleotide sequence ID" value="NZ_FPCH01000003.1"/>
</dbReference>
<dbReference type="SMART" id="SM00474">
    <property type="entry name" value="35EXOc"/>
    <property type="match status" value="1"/>
</dbReference>
<keyword evidence="4 6" id="KW-0378">Hydrolase</keyword>
<dbReference type="InterPro" id="IPR012337">
    <property type="entry name" value="RNaseH-like_sf"/>
</dbReference>
<dbReference type="InterPro" id="IPR051086">
    <property type="entry name" value="RNase_D-like"/>
</dbReference>
<evidence type="ECO:0000256" key="4">
    <source>
        <dbReference type="ARBA" id="ARBA00022801"/>
    </source>
</evidence>
<dbReference type="GO" id="GO:0033890">
    <property type="term" value="F:ribonuclease D activity"/>
    <property type="evidence" value="ECO:0007669"/>
    <property type="project" value="UniProtKB-UniRule"/>
</dbReference>
<dbReference type="GO" id="GO:0005737">
    <property type="term" value="C:cytoplasm"/>
    <property type="evidence" value="ECO:0007669"/>
    <property type="project" value="UniProtKB-SubCell"/>
</dbReference>
<feature type="domain" description="HRDC" evidence="7">
    <location>
        <begin position="208"/>
        <end position="289"/>
    </location>
</feature>
<dbReference type="PROSITE" id="PS50967">
    <property type="entry name" value="HRDC"/>
    <property type="match status" value="1"/>
</dbReference>
<comment type="cofactor">
    <cofactor evidence="6">
        <name>a divalent metal cation</name>
        <dbReference type="ChEBI" id="CHEBI:60240"/>
    </cofactor>
</comment>
<evidence type="ECO:0000256" key="5">
    <source>
        <dbReference type="ARBA" id="ARBA00022839"/>
    </source>
</evidence>
<keyword evidence="2 6" id="KW-0819">tRNA processing</keyword>
<dbReference type="InterPro" id="IPR044876">
    <property type="entry name" value="HRDC_dom_sf"/>
</dbReference>
<evidence type="ECO:0000259" key="7">
    <source>
        <dbReference type="PROSITE" id="PS50967"/>
    </source>
</evidence>
<dbReference type="SMART" id="SM00341">
    <property type="entry name" value="HRDC"/>
    <property type="match status" value="1"/>
</dbReference>
<dbReference type="SUPFAM" id="SSF53098">
    <property type="entry name" value="Ribonuclease H-like"/>
    <property type="match status" value="1"/>
</dbReference>
<comment type="catalytic activity">
    <reaction evidence="6">
        <text>Exonucleolytic cleavage that removes extra residues from the 3'-terminus of tRNA to produce 5'-mononucleotides.</text>
        <dbReference type="EC" id="3.1.13.5"/>
    </reaction>
</comment>
<dbReference type="InterPro" id="IPR036397">
    <property type="entry name" value="RNaseH_sf"/>
</dbReference>
<dbReference type="Proteomes" id="UP000199423">
    <property type="component" value="Unassembled WGS sequence"/>
</dbReference>
<dbReference type="Pfam" id="PF01612">
    <property type="entry name" value="DNA_pol_A_exo1"/>
    <property type="match status" value="1"/>
</dbReference>